<dbReference type="Gene3D" id="1.20.1250.20">
    <property type="entry name" value="MFS general substrate transporter like domains"/>
    <property type="match status" value="2"/>
</dbReference>
<evidence type="ECO:0008006" key="9">
    <source>
        <dbReference type="Google" id="ProtNLM"/>
    </source>
</evidence>
<feature type="transmembrane region" description="Helical" evidence="6">
    <location>
        <begin position="370"/>
        <end position="389"/>
    </location>
</feature>
<keyword evidence="4 6" id="KW-1133">Transmembrane helix</keyword>
<dbReference type="SUPFAM" id="SSF103473">
    <property type="entry name" value="MFS general substrate transporter"/>
    <property type="match status" value="1"/>
</dbReference>
<accession>A0ABR4XM12</accession>
<feature type="transmembrane region" description="Helical" evidence="6">
    <location>
        <begin position="338"/>
        <end position="358"/>
    </location>
</feature>
<dbReference type="InterPro" id="IPR050375">
    <property type="entry name" value="MFS_TsgA-like"/>
</dbReference>
<keyword evidence="3 6" id="KW-0812">Transmembrane</keyword>
<evidence type="ECO:0000256" key="6">
    <source>
        <dbReference type="SAM" id="Phobius"/>
    </source>
</evidence>
<dbReference type="RefSeq" id="WP_036790351.1">
    <property type="nucleotide sequence ID" value="NZ_JQZV01000009.1"/>
</dbReference>
<dbReference type="EMBL" id="JQZV01000009">
    <property type="protein sequence ID" value="KGN92569.1"/>
    <property type="molecule type" value="Genomic_DNA"/>
</dbReference>
<feature type="transmembrane region" description="Helical" evidence="6">
    <location>
        <begin position="86"/>
        <end position="103"/>
    </location>
</feature>
<evidence type="ECO:0000256" key="1">
    <source>
        <dbReference type="ARBA" id="ARBA00004429"/>
    </source>
</evidence>
<dbReference type="PANTHER" id="PTHR43702">
    <property type="entry name" value="L-FUCOSE-PROTON SYMPORTER"/>
    <property type="match status" value="1"/>
</dbReference>
<feature type="transmembrane region" description="Helical" evidence="6">
    <location>
        <begin position="51"/>
        <end position="74"/>
    </location>
</feature>
<keyword evidence="5 6" id="KW-0472">Membrane</keyword>
<evidence type="ECO:0000256" key="5">
    <source>
        <dbReference type="ARBA" id="ARBA00023136"/>
    </source>
</evidence>
<dbReference type="Pfam" id="PF07690">
    <property type="entry name" value="MFS_1"/>
    <property type="match status" value="1"/>
</dbReference>
<name>A0ABR4XM12_9PORP</name>
<dbReference type="InterPro" id="IPR011701">
    <property type="entry name" value="MFS"/>
</dbReference>
<protein>
    <recommendedName>
        <fullName evidence="9">L-fucose:H+ symporter permease</fullName>
    </recommendedName>
</protein>
<reference evidence="7 8" key="1">
    <citation type="submission" date="2014-08" db="EMBL/GenBank/DDBJ databases">
        <title>Porphyromonas canoris strain:OH2762 Genome sequencing.</title>
        <authorList>
            <person name="Wallis C."/>
            <person name="Deusch O."/>
            <person name="O'Flynn C."/>
            <person name="Davis I."/>
            <person name="Jospin G."/>
            <person name="Darling A.E."/>
            <person name="Coil D.A."/>
            <person name="Alexiev A."/>
            <person name="Horsfall A."/>
            <person name="Kirkwood N."/>
            <person name="Harris S."/>
            <person name="Eisen J.A."/>
        </authorList>
    </citation>
    <scope>NUCLEOTIDE SEQUENCE [LARGE SCALE GENOMIC DNA]</scope>
    <source>
        <strain evidence="8">COT-108 OH2762</strain>
    </source>
</reference>
<organism evidence="7 8">
    <name type="scientific">Porphyromonas canoris</name>
    <dbReference type="NCBI Taxonomy" id="36875"/>
    <lineage>
        <taxon>Bacteria</taxon>
        <taxon>Pseudomonadati</taxon>
        <taxon>Bacteroidota</taxon>
        <taxon>Bacteroidia</taxon>
        <taxon>Bacteroidales</taxon>
        <taxon>Porphyromonadaceae</taxon>
        <taxon>Porphyromonas</taxon>
    </lineage>
</organism>
<feature type="transmembrane region" description="Helical" evidence="6">
    <location>
        <begin position="147"/>
        <end position="167"/>
    </location>
</feature>
<evidence type="ECO:0000313" key="8">
    <source>
        <dbReference type="Proteomes" id="UP000030101"/>
    </source>
</evidence>
<sequence length="429" mass="47943">MKAGSIFRKEGQSYFIPFLIVTLCFALWGFANDLTHPMVKVFSNIFSISTLHGSLIQVAFYMGYMVAALPAAFYIRKRDFASGIRMGLWIYLLGGLLFLPAAFSENFYIFLLAYFVLTCGLSFLETSCNPYILLLGESRSASRRLNLAQSFNPVGSLTGMFVAIYFIQGRLAEVSTSTETSTHPELWIVVMPYLGVTVAVLVMLLLFYVAKLPKIEGQTRSRERGEPLFKRIRTLLSIPSYRRGVAAQFFYVGAQIMVWTYIIHYGSFFFMEEGLPRSVAEQRAQGYNIGAMILFCLFRFVNTSLMKRYSAPALLRFYAALAIPLLIGAMLLPFPFGLFAIVAISPCMSLMYPTIFSVSMEEVNRDKSLAGALLVMAIGGGALIPPLQAAIIDLQNSIGEWAVRVSFVVPAVCFMVIFAFAHSRLKIRR</sequence>
<dbReference type="NCBIfam" id="TIGR00885">
    <property type="entry name" value="fucP"/>
    <property type="match status" value="1"/>
</dbReference>
<evidence type="ECO:0000313" key="7">
    <source>
        <dbReference type="EMBL" id="KGN92569.1"/>
    </source>
</evidence>
<feature type="transmembrane region" description="Helical" evidence="6">
    <location>
        <begin position="187"/>
        <end position="210"/>
    </location>
</feature>
<keyword evidence="2" id="KW-1003">Cell membrane</keyword>
<keyword evidence="8" id="KW-1185">Reference proteome</keyword>
<dbReference type="Proteomes" id="UP000030101">
    <property type="component" value="Unassembled WGS sequence"/>
</dbReference>
<evidence type="ECO:0000256" key="4">
    <source>
        <dbReference type="ARBA" id="ARBA00022989"/>
    </source>
</evidence>
<dbReference type="InterPro" id="IPR005275">
    <property type="entry name" value="Lfuc_symporter_FucP"/>
</dbReference>
<feature type="transmembrane region" description="Helical" evidence="6">
    <location>
        <begin position="284"/>
        <end position="301"/>
    </location>
</feature>
<gene>
    <name evidence="7" type="ORF">HQ43_04815</name>
</gene>
<feature type="transmembrane region" description="Helical" evidence="6">
    <location>
        <begin position="12"/>
        <end position="31"/>
    </location>
</feature>
<feature type="transmembrane region" description="Helical" evidence="6">
    <location>
        <begin position="245"/>
        <end position="264"/>
    </location>
</feature>
<evidence type="ECO:0000256" key="2">
    <source>
        <dbReference type="ARBA" id="ARBA00022475"/>
    </source>
</evidence>
<comment type="caution">
    <text evidence="7">The sequence shown here is derived from an EMBL/GenBank/DDBJ whole genome shotgun (WGS) entry which is preliminary data.</text>
</comment>
<feature type="transmembrane region" description="Helical" evidence="6">
    <location>
        <begin position="401"/>
        <end position="421"/>
    </location>
</feature>
<evidence type="ECO:0000256" key="3">
    <source>
        <dbReference type="ARBA" id="ARBA00022692"/>
    </source>
</evidence>
<feature type="transmembrane region" description="Helical" evidence="6">
    <location>
        <begin position="313"/>
        <end position="332"/>
    </location>
</feature>
<dbReference type="PANTHER" id="PTHR43702:SF11">
    <property type="entry name" value="L-FUCOSE-PROTON SYMPORTER"/>
    <property type="match status" value="1"/>
</dbReference>
<dbReference type="CDD" id="cd17394">
    <property type="entry name" value="MFS_FucP_like"/>
    <property type="match status" value="1"/>
</dbReference>
<comment type="subcellular location">
    <subcellularLocation>
        <location evidence="1">Cell inner membrane</location>
        <topology evidence="1">Multi-pass membrane protein</topology>
    </subcellularLocation>
</comment>
<dbReference type="InterPro" id="IPR036259">
    <property type="entry name" value="MFS_trans_sf"/>
</dbReference>
<feature type="transmembrane region" description="Helical" evidence="6">
    <location>
        <begin position="109"/>
        <end position="135"/>
    </location>
</feature>
<proteinExistence type="predicted"/>